<dbReference type="EMBL" id="MDJD01000054">
    <property type="protein sequence ID" value="OEJ98542.1"/>
    <property type="molecule type" value="Genomic_DNA"/>
</dbReference>
<dbReference type="PANTHER" id="PTHR10057">
    <property type="entry name" value="PERIPHERAL-TYPE BENZODIAZEPINE RECEPTOR"/>
    <property type="match status" value="1"/>
</dbReference>
<evidence type="ECO:0000313" key="8">
    <source>
        <dbReference type="Proteomes" id="UP000095713"/>
    </source>
</evidence>
<accession>A0A1E5SHF2</accession>
<dbReference type="RefSeq" id="WP_069831230.1">
    <property type="nucleotide sequence ID" value="NZ_MDJD01000054.1"/>
</dbReference>
<sequence length="153" mass="17895">MKILKYVILYLILNFSALIIGVFLMNDGPQTAWYTNLNKAPWTPPDWFFGVTWTSIMICFSIYMAYSHKIHPSNKVKSLFLIQFIFNIIWNYVFFNQHLIGLGFIVILLLTIIIATFLFLLQKKLKTKTILILPYLIWLCIATSLNGSILFYN</sequence>
<evidence type="ECO:0000256" key="2">
    <source>
        <dbReference type="ARBA" id="ARBA00007524"/>
    </source>
</evidence>
<evidence type="ECO:0000313" key="7">
    <source>
        <dbReference type="EMBL" id="OEJ98542.1"/>
    </source>
</evidence>
<dbReference type="InterPro" id="IPR038330">
    <property type="entry name" value="TspO/MBR-related_sf"/>
</dbReference>
<comment type="subcellular location">
    <subcellularLocation>
        <location evidence="1">Membrane</location>
        <topology evidence="1">Multi-pass membrane protein</topology>
    </subcellularLocation>
</comment>
<gene>
    <name evidence="7" type="ORF">A8C32_04875</name>
</gene>
<feature type="transmembrane region" description="Helical" evidence="6">
    <location>
        <begin position="7"/>
        <end position="25"/>
    </location>
</feature>
<feature type="transmembrane region" description="Helical" evidence="6">
    <location>
        <begin position="47"/>
        <end position="66"/>
    </location>
</feature>
<feature type="transmembrane region" description="Helical" evidence="6">
    <location>
        <begin position="101"/>
        <end position="121"/>
    </location>
</feature>
<dbReference type="OrthoDB" id="9795496at2"/>
<protein>
    <submittedName>
        <fullName evidence="7">TspO protein</fullName>
    </submittedName>
</protein>
<dbReference type="GO" id="GO:0016020">
    <property type="term" value="C:membrane"/>
    <property type="evidence" value="ECO:0007669"/>
    <property type="project" value="UniProtKB-SubCell"/>
</dbReference>
<dbReference type="Pfam" id="PF03073">
    <property type="entry name" value="TspO_MBR"/>
    <property type="match status" value="1"/>
</dbReference>
<dbReference type="PIRSF" id="PIRSF005859">
    <property type="entry name" value="PBR"/>
    <property type="match status" value="1"/>
</dbReference>
<dbReference type="Gene3D" id="1.20.1260.100">
    <property type="entry name" value="TspO/MBR protein"/>
    <property type="match status" value="1"/>
</dbReference>
<evidence type="ECO:0000256" key="6">
    <source>
        <dbReference type="SAM" id="Phobius"/>
    </source>
</evidence>
<keyword evidence="3 6" id="KW-0812">Transmembrane</keyword>
<dbReference type="CDD" id="cd15904">
    <property type="entry name" value="TSPO_MBR"/>
    <property type="match status" value="1"/>
</dbReference>
<evidence type="ECO:0000256" key="4">
    <source>
        <dbReference type="ARBA" id="ARBA00022989"/>
    </source>
</evidence>
<name>A0A1E5SHF2_9FLAO</name>
<feature type="transmembrane region" description="Helical" evidence="6">
    <location>
        <begin position="78"/>
        <end position="95"/>
    </location>
</feature>
<dbReference type="PANTHER" id="PTHR10057:SF0">
    <property type="entry name" value="TRANSLOCATOR PROTEIN"/>
    <property type="match status" value="1"/>
</dbReference>
<dbReference type="FunFam" id="1.20.1260.100:FF:000001">
    <property type="entry name" value="translocator protein 2"/>
    <property type="match status" value="1"/>
</dbReference>
<keyword evidence="4 6" id="KW-1133">Transmembrane helix</keyword>
<comment type="similarity">
    <text evidence="2">Belongs to the TspO/BZRP family.</text>
</comment>
<keyword evidence="8" id="KW-1185">Reference proteome</keyword>
<evidence type="ECO:0000256" key="5">
    <source>
        <dbReference type="ARBA" id="ARBA00023136"/>
    </source>
</evidence>
<evidence type="ECO:0000256" key="1">
    <source>
        <dbReference type="ARBA" id="ARBA00004141"/>
    </source>
</evidence>
<keyword evidence="5 6" id="KW-0472">Membrane</keyword>
<organism evidence="7 8">
    <name type="scientific">Flavivirga aquatica</name>
    <dbReference type="NCBI Taxonomy" id="1849968"/>
    <lineage>
        <taxon>Bacteria</taxon>
        <taxon>Pseudomonadati</taxon>
        <taxon>Bacteroidota</taxon>
        <taxon>Flavobacteriia</taxon>
        <taxon>Flavobacteriales</taxon>
        <taxon>Flavobacteriaceae</taxon>
        <taxon>Flavivirga</taxon>
    </lineage>
</organism>
<dbReference type="AlphaFoldDB" id="A0A1E5SHF2"/>
<comment type="caution">
    <text evidence="7">The sequence shown here is derived from an EMBL/GenBank/DDBJ whole genome shotgun (WGS) entry which is preliminary data.</text>
</comment>
<reference evidence="7 8" key="1">
    <citation type="submission" date="2016-05" db="EMBL/GenBank/DDBJ databases">
        <title>Draft Genome Sequence of Algibacter sp. Strain SK-16 Isolated from the Surface Water of Aburatsubo Inlet.</title>
        <authorList>
            <person name="Wong S.-K."/>
            <person name="Yoshizawa S."/>
            <person name="Nakajima Y."/>
            <person name="Ogura Y."/>
            <person name="Tetsuya H."/>
            <person name="Hamasaki K."/>
        </authorList>
    </citation>
    <scope>NUCLEOTIDE SEQUENCE [LARGE SCALE GENOMIC DNA]</scope>
    <source>
        <strain evidence="7 8">SK-16</strain>
    </source>
</reference>
<dbReference type="STRING" id="1849968.A8C32_04875"/>
<dbReference type="GO" id="GO:0033013">
    <property type="term" value="P:tetrapyrrole metabolic process"/>
    <property type="evidence" value="ECO:0007669"/>
    <property type="project" value="UniProtKB-ARBA"/>
</dbReference>
<feature type="transmembrane region" description="Helical" evidence="6">
    <location>
        <begin position="133"/>
        <end position="152"/>
    </location>
</feature>
<proteinExistence type="inferred from homology"/>
<evidence type="ECO:0000256" key="3">
    <source>
        <dbReference type="ARBA" id="ARBA00022692"/>
    </source>
</evidence>
<dbReference type="Proteomes" id="UP000095713">
    <property type="component" value="Unassembled WGS sequence"/>
</dbReference>
<dbReference type="InterPro" id="IPR004307">
    <property type="entry name" value="TspO_MBR"/>
</dbReference>